<protein>
    <submittedName>
        <fullName evidence="1">Uncharacterized protein</fullName>
    </submittedName>
</protein>
<organism evidence="1 2">
    <name type="scientific">Mycobacterium bouchedurhonense</name>
    <dbReference type="NCBI Taxonomy" id="701041"/>
    <lineage>
        <taxon>Bacteria</taxon>
        <taxon>Bacillati</taxon>
        <taxon>Actinomycetota</taxon>
        <taxon>Actinomycetes</taxon>
        <taxon>Mycobacteriales</taxon>
        <taxon>Mycobacteriaceae</taxon>
        <taxon>Mycobacterium</taxon>
        <taxon>Mycobacterium avium complex (MAC)</taxon>
    </lineage>
</organism>
<accession>A0ABX3S9A7</accession>
<proteinExistence type="predicted"/>
<evidence type="ECO:0000313" key="1">
    <source>
        <dbReference type="EMBL" id="ORA44054.1"/>
    </source>
</evidence>
<evidence type="ECO:0000313" key="2">
    <source>
        <dbReference type="Proteomes" id="UP000192293"/>
    </source>
</evidence>
<gene>
    <name evidence="1" type="ORF">BST19_22210</name>
</gene>
<name>A0ABX3S9A7_MYCBC</name>
<keyword evidence="2" id="KW-1185">Reference proteome</keyword>
<comment type="caution">
    <text evidence="1">The sequence shown here is derived from an EMBL/GenBank/DDBJ whole genome shotgun (WGS) entry which is preliminary data.</text>
</comment>
<dbReference type="Proteomes" id="UP000192293">
    <property type="component" value="Unassembled WGS sequence"/>
</dbReference>
<sequence length="106" mass="11123">MRPGGNAVPAELAGLDWSVITCQCGHGCSRPARYVAEFHAVDHCCCSGVNELGNVVLIVCGHCLSTLRVSAAVFARRLSRCGRPACRSCGAPIAMAGDILRSVRPL</sequence>
<reference evidence="1 2" key="1">
    <citation type="submission" date="2017-02" db="EMBL/GenBank/DDBJ databases">
        <title>The new phylogeny of genus Mycobacterium.</title>
        <authorList>
            <person name="Tortoli E."/>
            <person name="Trovato A."/>
            <person name="Cirillo D.M."/>
        </authorList>
    </citation>
    <scope>NUCLEOTIDE SEQUENCE [LARGE SCALE GENOMIC DNA]</scope>
    <source>
        <strain evidence="1 2">DSM 45439</strain>
    </source>
</reference>
<dbReference type="EMBL" id="MVHL01000047">
    <property type="protein sequence ID" value="ORA44054.1"/>
    <property type="molecule type" value="Genomic_DNA"/>
</dbReference>